<comment type="caution">
    <text evidence="1">The sequence shown here is derived from an EMBL/GenBank/DDBJ whole genome shotgun (WGS) entry which is preliminary data.</text>
</comment>
<accession>A0A418WQG8</accession>
<keyword evidence="2" id="KW-1185">Reference proteome</keyword>
<evidence type="ECO:0000313" key="1">
    <source>
        <dbReference type="EMBL" id="RJF93451.1"/>
    </source>
</evidence>
<organism evidence="1 2">
    <name type="scientific">Sphingomonas cavernae</name>
    <dbReference type="NCBI Taxonomy" id="2320861"/>
    <lineage>
        <taxon>Bacteria</taxon>
        <taxon>Pseudomonadati</taxon>
        <taxon>Pseudomonadota</taxon>
        <taxon>Alphaproteobacteria</taxon>
        <taxon>Sphingomonadales</taxon>
        <taxon>Sphingomonadaceae</taxon>
        <taxon>Sphingomonas</taxon>
    </lineage>
</organism>
<evidence type="ECO:0008006" key="3">
    <source>
        <dbReference type="Google" id="ProtNLM"/>
    </source>
</evidence>
<sequence>MEGNRVVLRTTGWALAITGAALLAACDQSPPERENGFTSSAAADPAARFRTMPEKQLLQIAFQTAFKDGASTLTLGDTRYAFKPEGVSWIGERAVLISGGQGDDCHGCAGTLAVHYLQPKGDALEVVGAWPQAASGTSWGQPPEWTLRTDLASNPVLETRGGGTFQGYTCSAAELVELKPDAPLTVAEGIQLGYSDEGAMAGSAAQNINGKIIPGAKDQSFVVAYNGSSSARVTYERHGETYEKAKGSAELPAC</sequence>
<gene>
    <name evidence="1" type="ORF">D3876_03730</name>
</gene>
<reference evidence="1 2" key="1">
    <citation type="submission" date="2018-09" db="EMBL/GenBank/DDBJ databases">
        <authorList>
            <person name="Zhu H."/>
        </authorList>
    </citation>
    <scope>NUCLEOTIDE SEQUENCE [LARGE SCALE GENOMIC DNA]</scope>
    <source>
        <strain evidence="1 2">K2R01-6</strain>
    </source>
</reference>
<evidence type="ECO:0000313" key="2">
    <source>
        <dbReference type="Proteomes" id="UP000286100"/>
    </source>
</evidence>
<dbReference type="EMBL" id="QYUM01000002">
    <property type="protein sequence ID" value="RJF93451.1"/>
    <property type="molecule type" value="Genomic_DNA"/>
</dbReference>
<name>A0A418WQG8_9SPHN</name>
<dbReference type="Proteomes" id="UP000286100">
    <property type="component" value="Unassembled WGS sequence"/>
</dbReference>
<proteinExistence type="predicted"/>
<protein>
    <recommendedName>
        <fullName evidence="3">Lipoprotein</fullName>
    </recommendedName>
</protein>
<dbReference type="PROSITE" id="PS51257">
    <property type="entry name" value="PROKAR_LIPOPROTEIN"/>
    <property type="match status" value="1"/>
</dbReference>
<dbReference type="AlphaFoldDB" id="A0A418WQG8"/>